<comment type="similarity">
    <text evidence="1">Belongs to the peptidase M28 family. M28B subfamily.</text>
</comment>
<name>A0A1I7Y108_9BILA</name>
<evidence type="ECO:0000313" key="3">
    <source>
        <dbReference type="Proteomes" id="UP000095287"/>
    </source>
</evidence>
<proteinExistence type="inferred from homology"/>
<accession>A0A1I7Y108</accession>
<reference evidence="4" key="1">
    <citation type="submission" date="2016-11" db="UniProtKB">
        <authorList>
            <consortium name="WormBaseParasite"/>
        </authorList>
    </citation>
    <scope>IDENTIFICATION</scope>
</reference>
<dbReference type="PANTHER" id="PTHR10404:SF77">
    <property type="entry name" value="GLUTAMATE CARBOXYPEPTIDASE 2 HOMOLOG"/>
    <property type="match status" value="1"/>
</dbReference>
<dbReference type="Gene3D" id="3.40.630.10">
    <property type="entry name" value="Zn peptidases"/>
    <property type="match status" value="2"/>
</dbReference>
<dbReference type="PANTHER" id="PTHR10404">
    <property type="entry name" value="N-ACETYLATED-ALPHA-LINKED ACIDIC DIPEPTIDASE"/>
    <property type="match status" value="1"/>
</dbReference>
<dbReference type="Pfam" id="PF04389">
    <property type="entry name" value="Peptidase_M28"/>
    <property type="match status" value="1"/>
</dbReference>
<dbReference type="WBParaSite" id="L893_g11501.t1">
    <property type="protein sequence ID" value="L893_g11501.t1"/>
    <property type="gene ID" value="L893_g11501"/>
</dbReference>
<dbReference type="Gene3D" id="3.50.30.30">
    <property type="match status" value="1"/>
</dbReference>
<dbReference type="GO" id="GO:0004180">
    <property type="term" value="F:carboxypeptidase activity"/>
    <property type="evidence" value="ECO:0007669"/>
    <property type="project" value="TreeGrafter"/>
</dbReference>
<dbReference type="SUPFAM" id="SSF53187">
    <property type="entry name" value="Zn-dependent exopeptidases"/>
    <property type="match status" value="2"/>
</dbReference>
<feature type="domain" description="Peptidase M28" evidence="2">
    <location>
        <begin position="26"/>
        <end position="129"/>
    </location>
</feature>
<evidence type="ECO:0000259" key="2">
    <source>
        <dbReference type="Pfam" id="PF04389"/>
    </source>
</evidence>
<dbReference type="InterPro" id="IPR007484">
    <property type="entry name" value="Peptidase_M28"/>
</dbReference>
<dbReference type="FunFam" id="3.40.630.10:FF:000101">
    <property type="entry name" value="N-acetylated alpha-linked acidic dipeptidase like 1"/>
    <property type="match status" value="1"/>
</dbReference>
<protein>
    <submittedName>
        <fullName evidence="4">Peptidase_M28 domain-containing protein</fullName>
    </submittedName>
</protein>
<dbReference type="Proteomes" id="UP000095287">
    <property type="component" value="Unplaced"/>
</dbReference>
<keyword evidence="3" id="KW-1185">Reference proteome</keyword>
<evidence type="ECO:0000256" key="1">
    <source>
        <dbReference type="ARBA" id="ARBA00005634"/>
    </source>
</evidence>
<organism evidence="3 4">
    <name type="scientific">Steinernema glaseri</name>
    <dbReference type="NCBI Taxonomy" id="37863"/>
    <lineage>
        <taxon>Eukaryota</taxon>
        <taxon>Metazoa</taxon>
        <taxon>Ecdysozoa</taxon>
        <taxon>Nematoda</taxon>
        <taxon>Chromadorea</taxon>
        <taxon>Rhabditida</taxon>
        <taxon>Tylenchina</taxon>
        <taxon>Panagrolaimomorpha</taxon>
        <taxon>Strongyloidoidea</taxon>
        <taxon>Steinernematidae</taxon>
        <taxon>Steinernema</taxon>
    </lineage>
</organism>
<dbReference type="AlphaFoldDB" id="A0A1I7Y108"/>
<evidence type="ECO:0000313" key="4">
    <source>
        <dbReference type="WBParaSite" id="L893_g11501.t1"/>
    </source>
</evidence>
<sequence length="178" mass="20119">MGPGLRSGQKVKIDVRSSLEKRKIKNVIGYLKGSDEPDKYVILGNHFDAWVYGSIDPNSGTAVLTEVAHAMVRTRRESGWRPRRTVMFCAWDAEEHGLVGSTEFVEEFADVLKERTVVYLNVDNIHSNQTLTVMFCAWDAEEHGLVGSTEFVEEFADVLKDRTVVYLNVDNIHSNQTL</sequence>
<dbReference type="InterPro" id="IPR039373">
    <property type="entry name" value="Peptidase_M28B"/>
</dbReference>